<dbReference type="OMA" id="NTGCPYK"/>
<dbReference type="GeneID" id="106672500"/>
<dbReference type="GO" id="GO:0016020">
    <property type="term" value="C:membrane"/>
    <property type="evidence" value="ECO:0007669"/>
    <property type="project" value="UniProtKB-SubCell"/>
</dbReference>
<comment type="catalytic activity">
    <reaction evidence="13">
        <text>(2R)-2,3-bisphosphoglycerate + H2O = (2R)-2-phosphoglycerate + phosphate</text>
        <dbReference type="Rhea" id="RHEA:27381"/>
        <dbReference type="ChEBI" id="CHEBI:15377"/>
        <dbReference type="ChEBI" id="CHEBI:43474"/>
        <dbReference type="ChEBI" id="CHEBI:58248"/>
        <dbReference type="ChEBI" id="CHEBI:58289"/>
        <dbReference type="EC" id="3.1.3.80"/>
    </reaction>
    <physiologicalReaction direction="left-to-right" evidence="13">
        <dbReference type="Rhea" id="RHEA:27382"/>
    </physiologicalReaction>
</comment>
<keyword evidence="8" id="KW-0472">Membrane</keyword>
<evidence type="ECO:0000256" key="6">
    <source>
        <dbReference type="ARBA" id="ARBA00022729"/>
    </source>
</evidence>
<keyword evidence="6" id="KW-0732">Signal</keyword>
<evidence type="ECO:0000313" key="14">
    <source>
        <dbReference type="EnsemblMetazoa" id="XP_024081963.1"/>
    </source>
</evidence>
<dbReference type="EC" id="3.1.3.80" evidence="3"/>
<dbReference type="GO" id="GO:0034417">
    <property type="term" value="F:bisphosphoglycerate 3-phosphatase activity"/>
    <property type="evidence" value="ECO:0007669"/>
    <property type="project" value="UniProtKB-EC"/>
</dbReference>
<dbReference type="Proteomes" id="UP000494040">
    <property type="component" value="Unassembled WGS sequence"/>
</dbReference>
<name>A0A8I6TIZ8_CIMLE</name>
<comment type="catalytic activity">
    <reaction evidence="12">
        <text>1D-myo-inositol hexakisphosphate + H2O = 1D-myo-inositol 1,2,4,5,6-pentakisphosphate + phosphate</text>
        <dbReference type="Rhea" id="RHEA:16989"/>
        <dbReference type="ChEBI" id="CHEBI:15377"/>
        <dbReference type="ChEBI" id="CHEBI:43474"/>
        <dbReference type="ChEBI" id="CHEBI:57798"/>
        <dbReference type="ChEBI" id="CHEBI:58130"/>
        <dbReference type="EC" id="3.1.3.62"/>
    </reaction>
    <physiologicalReaction direction="left-to-right" evidence="12">
        <dbReference type="Rhea" id="RHEA:16990"/>
    </physiologicalReaction>
</comment>
<dbReference type="EC" id="3.1.3.62" evidence="4"/>
<evidence type="ECO:0000256" key="11">
    <source>
        <dbReference type="ARBA" id="ARBA00043671"/>
    </source>
</evidence>
<dbReference type="Gene3D" id="3.40.50.1240">
    <property type="entry name" value="Phosphoglycerate mutase-like"/>
    <property type="match status" value="1"/>
</dbReference>
<dbReference type="GO" id="GO:0052745">
    <property type="term" value="F:inositol phosphate phosphatase activity"/>
    <property type="evidence" value="ECO:0007669"/>
    <property type="project" value="TreeGrafter"/>
</dbReference>
<sequence>MANLIRRPPTFEVQRWRKPPPHGNEDQNFSERLRPGQVKAGMLAIWFLVAALLLGGIRSAQDDTYYCLAEDNERYEYFGELTSYENVRNQRLPTKLPKCTPVALWSFISNGATYPDTSDYNSIALMQLQQGIILNNSEKRNKLCHEDFDAIQNWTDGLRNWPPETLEPKYKSFINNLGQIYVNRYPEIFKSAYEEIFVRISPRKNSKETYEEFKNGMNKAGFNVSTIYESVTPVAPVTTNCSQWDQSQLAKANEKRDEFRRGPEVSQMLKEINERLGFPKFGGLAMSDIEAMYKMCRLDRMFSNLTDSPWCAAFKPEHLKVLEYDEDLYSFYLSGYGNPLVDDMACPLLKNLMETLYNNTVNGTSPQSVLYFGDVTTLRYILTGLGIVQDDDGRGLSPKPGPLLNERQWRLSVISPPLANLAVVLYKCTFGVNYQLMFYLNDHPVDYKGCKVGLCNWNDIYNSFQTAIKSESCDREVVCSESSSAPVGYSTSLAWLVLVISAVIY</sequence>
<evidence type="ECO:0000256" key="5">
    <source>
        <dbReference type="ARBA" id="ARBA00018097"/>
    </source>
</evidence>
<accession>A0A8I6TIZ8</accession>
<dbReference type="SUPFAM" id="SSF53254">
    <property type="entry name" value="Phosphoglycerate mutase-like"/>
    <property type="match status" value="1"/>
</dbReference>
<dbReference type="PANTHER" id="PTHR20963:SF8">
    <property type="entry name" value="MULTIPLE INOSITOL POLYPHOSPHATE PHOSPHATASE 1"/>
    <property type="match status" value="1"/>
</dbReference>
<evidence type="ECO:0000256" key="13">
    <source>
        <dbReference type="ARBA" id="ARBA00043832"/>
    </source>
</evidence>
<evidence type="ECO:0000313" key="15">
    <source>
        <dbReference type="Proteomes" id="UP000494040"/>
    </source>
</evidence>
<evidence type="ECO:0000256" key="12">
    <source>
        <dbReference type="ARBA" id="ARBA00043691"/>
    </source>
</evidence>
<reference evidence="14" key="1">
    <citation type="submission" date="2022-01" db="UniProtKB">
        <authorList>
            <consortium name="EnsemblMetazoa"/>
        </authorList>
    </citation>
    <scope>IDENTIFICATION</scope>
</reference>
<evidence type="ECO:0000256" key="1">
    <source>
        <dbReference type="ARBA" id="ARBA00004370"/>
    </source>
</evidence>
<dbReference type="EnsemblMetazoa" id="XM_024226195.1">
    <property type="protein sequence ID" value="XP_024081963.1"/>
    <property type="gene ID" value="LOC106672500"/>
</dbReference>
<dbReference type="CDD" id="cd07061">
    <property type="entry name" value="HP_HAP_like"/>
    <property type="match status" value="1"/>
</dbReference>
<comment type="catalytic activity">
    <reaction evidence="11">
        <text>1D-myo-inositol 1,2,4,5,6-pentakisphosphate + H2O = 1D-myo-inositol 1,2,5,6-tetrakisphosphate + phosphate</text>
        <dbReference type="Rhea" id="RHEA:77115"/>
        <dbReference type="ChEBI" id="CHEBI:15377"/>
        <dbReference type="ChEBI" id="CHEBI:43474"/>
        <dbReference type="ChEBI" id="CHEBI:57798"/>
        <dbReference type="ChEBI" id="CHEBI:195535"/>
        <dbReference type="EC" id="3.1.3.62"/>
    </reaction>
    <physiologicalReaction direction="left-to-right" evidence="11">
        <dbReference type="Rhea" id="RHEA:77116"/>
    </physiologicalReaction>
</comment>
<comment type="catalytic activity">
    <reaction evidence="10">
        <text>1D-myo-inositol 1,2,5,6-tetrakisphosphate + H2O = 1D-myo-inositol 1,2,6-trisphosphate + phosphate</text>
        <dbReference type="Rhea" id="RHEA:77119"/>
        <dbReference type="ChEBI" id="CHEBI:15377"/>
        <dbReference type="ChEBI" id="CHEBI:43474"/>
        <dbReference type="ChEBI" id="CHEBI:195535"/>
        <dbReference type="ChEBI" id="CHEBI:195537"/>
        <dbReference type="EC" id="3.1.3.62"/>
    </reaction>
    <physiologicalReaction direction="left-to-right" evidence="10">
        <dbReference type="Rhea" id="RHEA:77120"/>
    </physiologicalReaction>
</comment>
<proteinExistence type="inferred from homology"/>
<dbReference type="InterPro" id="IPR029033">
    <property type="entry name" value="His_PPase_superfam"/>
</dbReference>
<dbReference type="Pfam" id="PF00328">
    <property type="entry name" value="His_Phos_2"/>
    <property type="match status" value="1"/>
</dbReference>
<keyword evidence="7" id="KW-0378">Hydrolase</keyword>
<comment type="similarity">
    <text evidence="2">Belongs to the histidine acid phosphatase family. MINPP1 subfamily.</text>
</comment>
<evidence type="ECO:0000256" key="8">
    <source>
        <dbReference type="ARBA" id="ARBA00023136"/>
    </source>
</evidence>
<dbReference type="RefSeq" id="XP_024081963.1">
    <property type="nucleotide sequence ID" value="XM_024226195.1"/>
</dbReference>
<dbReference type="GO" id="GO:0003993">
    <property type="term" value="F:acid phosphatase activity"/>
    <property type="evidence" value="ECO:0007669"/>
    <property type="project" value="TreeGrafter"/>
</dbReference>
<evidence type="ECO:0000256" key="7">
    <source>
        <dbReference type="ARBA" id="ARBA00022801"/>
    </source>
</evidence>
<comment type="subcellular location">
    <subcellularLocation>
        <location evidence="1">Membrane</location>
    </subcellularLocation>
</comment>
<dbReference type="OrthoDB" id="6509975at2759"/>
<dbReference type="InterPro" id="IPR000560">
    <property type="entry name" value="His_Pase_clade-2"/>
</dbReference>
<keyword evidence="15" id="KW-1185">Reference proteome</keyword>
<protein>
    <recommendedName>
        <fullName evidence="5">Multiple inositol polyphosphate phosphatase 1</fullName>
        <ecNumber evidence="4">3.1.3.62</ecNumber>
        <ecNumber evidence="3">3.1.3.80</ecNumber>
    </recommendedName>
    <alternativeName>
        <fullName evidence="9">2,3-bisphosphoglycerate 3-phosphatase</fullName>
    </alternativeName>
</protein>
<organism evidence="14 15">
    <name type="scientific">Cimex lectularius</name>
    <name type="common">Bed bug</name>
    <name type="synonym">Acanthia lectularia</name>
    <dbReference type="NCBI Taxonomy" id="79782"/>
    <lineage>
        <taxon>Eukaryota</taxon>
        <taxon>Metazoa</taxon>
        <taxon>Ecdysozoa</taxon>
        <taxon>Arthropoda</taxon>
        <taxon>Hexapoda</taxon>
        <taxon>Insecta</taxon>
        <taxon>Pterygota</taxon>
        <taxon>Neoptera</taxon>
        <taxon>Paraneoptera</taxon>
        <taxon>Hemiptera</taxon>
        <taxon>Heteroptera</taxon>
        <taxon>Panheteroptera</taxon>
        <taxon>Cimicomorpha</taxon>
        <taxon>Cimicidae</taxon>
        <taxon>Cimex</taxon>
    </lineage>
</organism>
<dbReference type="AlphaFoldDB" id="A0A8I6TIZ8"/>
<evidence type="ECO:0000256" key="2">
    <source>
        <dbReference type="ARBA" id="ARBA00008422"/>
    </source>
</evidence>
<evidence type="ECO:0000256" key="3">
    <source>
        <dbReference type="ARBA" id="ARBA00012976"/>
    </source>
</evidence>
<evidence type="ECO:0000256" key="4">
    <source>
        <dbReference type="ARBA" id="ARBA00013040"/>
    </source>
</evidence>
<evidence type="ECO:0000256" key="10">
    <source>
        <dbReference type="ARBA" id="ARBA00043668"/>
    </source>
</evidence>
<evidence type="ECO:0000256" key="9">
    <source>
        <dbReference type="ARBA" id="ARBA00031642"/>
    </source>
</evidence>
<dbReference type="PANTHER" id="PTHR20963">
    <property type="entry name" value="MULTIPLE INOSITOL POLYPHOSPHATE PHOSPHATASE-RELATED"/>
    <property type="match status" value="1"/>
</dbReference>